<evidence type="ECO:0000256" key="1">
    <source>
        <dbReference type="ARBA" id="ARBA00006974"/>
    </source>
</evidence>
<dbReference type="OMA" id="QITICCT"/>
<evidence type="ECO:0008006" key="4">
    <source>
        <dbReference type="Google" id="ProtNLM"/>
    </source>
</evidence>
<name>A0AA38GG26_TAXCH</name>
<reference evidence="2 3" key="1">
    <citation type="journal article" date="2021" name="Nat. Plants">
        <title>The Taxus genome provides insights into paclitaxel biosynthesis.</title>
        <authorList>
            <person name="Xiong X."/>
            <person name="Gou J."/>
            <person name="Liao Q."/>
            <person name="Li Y."/>
            <person name="Zhou Q."/>
            <person name="Bi G."/>
            <person name="Li C."/>
            <person name="Du R."/>
            <person name="Wang X."/>
            <person name="Sun T."/>
            <person name="Guo L."/>
            <person name="Liang H."/>
            <person name="Lu P."/>
            <person name="Wu Y."/>
            <person name="Zhang Z."/>
            <person name="Ro D.K."/>
            <person name="Shang Y."/>
            <person name="Huang S."/>
            <person name="Yan J."/>
        </authorList>
    </citation>
    <scope>NUCLEOTIDE SEQUENCE [LARGE SCALE GENOMIC DNA]</scope>
    <source>
        <strain evidence="2">Ta-2019</strain>
    </source>
</reference>
<dbReference type="PANTHER" id="PTHR31374">
    <property type="entry name" value="AUXIN-INDUCED PROTEIN-LIKE-RELATED"/>
    <property type="match status" value="1"/>
</dbReference>
<accession>A0AA38GG26</accession>
<evidence type="ECO:0000313" key="2">
    <source>
        <dbReference type="EMBL" id="KAH9322601.1"/>
    </source>
</evidence>
<feature type="non-terminal residue" evidence="2">
    <location>
        <position position="126"/>
    </location>
</feature>
<comment type="similarity">
    <text evidence="1">Belongs to the ARG7 family.</text>
</comment>
<sequence length="126" mass="14606">MKIKVGTRFFKMRKLSRLSCQFPELIRRLFGCLRSKISLTRSQGRIPPSLSCDSTPKLAPKGCVTVFVGQERWRYVIPIPYLYHPFIAKLLVEAENEFGSDHKGLFAVPCDADDFEQLKWLIDREK</sequence>
<gene>
    <name evidence="2" type="ORF">KI387_017240</name>
</gene>
<dbReference type="GO" id="GO:0009733">
    <property type="term" value="P:response to auxin"/>
    <property type="evidence" value="ECO:0007669"/>
    <property type="project" value="InterPro"/>
</dbReference>
<dbReference type="EMBL" id="JAHRHJ020000003">
    <property type="protein sequence ID" value="KAH9322601.1"/>
    <property type="molecule type" value="Genomic_DNA"/>
</dbReference>
<dbReference type="AlphaFoldDB" id="A0AA38GG26"/>
<dbReference type="InterPro" id="IPR003676">
    <property type="entry name" value="SAUR_fam"/>
</dbReference>
<comment type="caution">
    <text evidence="2">The sequence shown here is derived from an EMBL/GenBank/DDBJ whole genome shotgun (WGS) entry which is preliminary data.</text>
</comment>
<dbReference type="PANTHER" id="PTHR31374:SF32">
    <property type="entry name" value="SAUR FAMILY PROTEIN"/>
    <property type="match status" value="1"/>
</dbReference>
<keyword evidence="3" id="KW-1185">Reference proteome</keyword>
<dbReference type="Pfam" id="PF02519">
    <property type="entry name" value="Auxin_inducible"/>
    <property type="match status" value="1"/>
</dbReference>
<protein>
    <recommendedName>
        <fullName evidence="4">Small auxin up regulated protein</fullName>
    </recommendedName>
</protein>
<evidence type="ECO:0000313" key="3">
    <source>
        <dbReference type="Proteomes" id="UP000824469"/>
    </source>
</evidence>
<proteinExistence type="inferred from homology"/>
<organism evidence="2 3">
    <name type="scientific">Taxus chinensis</name>
    <name type="common">Chinese yew</name>
    <name type="synonym">Taxus wallichiana var. chinensis</name>
    <dbReference type="NCBI Taxonomy" id="29808"/>
    <lineage>
        <taxon>Eukaryota</taxon>
        <taxon>Viridiplantae</taxon>
        <taxon>Streptophyta</taxon>
        <taxon>Embryophyta</taxon>
        <taxon>Tracheophyta</taxon>
        <taxon>Spermatophyta</taxon>
        <taxon>Pinopsida</taxon>
        <taxon>Pinidae</taxon>
        <taxon>Conifers II</taxon>
        <taxon>Cupressales</taxon>
        <taxon>Taxaceae</taxon>
        <taxon>Taxus</taxon>
    </lineage>
</organism>
<dbReference type="Proteomes" id="UP000824469">
    <property type="component" value="Unassembled WGS sequence"/>
</dbReference>